<feature type="chain" id="PRO_5034099216" description="Neuroendocrine convertase 1" evidence="23">
    <location>
        <begin position="28"/>
        <end position="677"/>
    </location>
</feature>
<dbReference type="PROSITE" id="PS00138">
    <property type="entry name" value="SUBTILASE_SER"/>
    <property type="match status" value="1"/>
</dbReference>
<dbReference type="EC" id="3.4.21.93" evidence="6"/>
<dbReference type="CDD" id="cd04059">
    <property type="entry name" value="Peptidases_S8_Protein_convertases_Kexins_Furin-like"/>
    <property type="match status" value="1"/>
</dbReference>
<dbReference type="AlphaFoldDB" id="A0A8B9M818"/>
<evidence type="ECO:0000256" key="14">
    <source>
        <dbReference type="ARBA" id="ARBA00023145"/>
    </source>
</evidence>
<evidence type="ECO:0000256" key="20">
    <source>
        <dbReference type="PROSITE-ProRule" id="PRU01240"/>
    </source>
</evidence>
<dbReference type="Pfam" id="PF01483">
    <property type="entry name" value="P_proprotein"/>
    <property type="match status" value="1"/>
</dbReference>
<dbReference type="GO" id="GO:0005615">
    <property type="term" value="C:extracellular space"/>
    <property type="evidence" value="ECO:0007669"/>
    <property type="project" value="TreeGrafter"/>
</dbReference>
<dbReference type="FunFam" id="6.10.250.3320:FF:000001">
    <property type="entry name" value="neuroendocrine convertase 1"/>
    <property type="match status" value="1"/>
</dbReference>
<dbReference type="Proteomes" id="UP000694541">
    <property type="component" value="Unplaced"/>
</dbReference>
<dbReference type="PROSITE" id="PS00136">
    <property type="entry name" value="SUBTILASE_ASP"/>
    <property type="match status" value="1"/>
</dbReference>
<dbReference type="PANTHER" id="PTHR42884:SF14">
    <property type="entry name" value="NEUROENDOCRINE CONVERTASE 1"/>
    <property type="match status" value="1"/>
</dbReference>
<dbReference type="InterPro" id="IPR038466">
    <property type="entry name" value="S8_pro-domain_sf"/>
</dbReference>
<evidence type="ECO:0000256" key="13">
    <source>
        <dbReference type="ARBA" id="ARBA00022837"/>
    </source>
</evidence>
<comment type="function">
    <text evidence="3">Involved in the processing of hormone and other protein precursors at sites comprised of pairs of basic amino acid residues. Substrates include POMC, renin, enkephalin, dynorphin, somatostatin, insulin and AGRP.</text>
</comment>
<dbReference type="GO" id="GO:0043005">
    <property type="term" value="C:neuron projection"/>
    <property type="evidence" value="ECO:0007669"/>
    <property type="project" value="TreeGrafter"/>
</dbReference>
<evidence type="ECO:0000256" key="9">
    <source>
        <dbReference type="ARBA" id="ARBA00022685"/>
    </source>
</evidence>
<keyword evidence="26" id="KW-1185">Reference proteome</keyword>
<dbReference type="Gene3D" id="3.30.70.850">
    <property type="entry name" value="Peptidase S8, pro-domain"/>
    <property type="match status" value="1"/>
</dbReference>
<dbReference type="InterPro" id="IPR022398">
    <property type="entry name" value="Peptidase_S8_His-AS"/>
</dbReference>
<accession>A0A8B9M818</accession>
<dbReference type="InterPro" id="IPR023827">
    <property type="entry name" value="Peptidase_S8_Asp-AS"/>
</dbReference>
<evidence type="ECO:0000313" key="25">
    <source>
        <dbReference type="Ensembl" id="ENSANIP00000004096.1"/>
    </source>
</evidence>
<organism evidence="25 26">
    <name type="scientific">Accipiter nisus</name>
    <name type="common">Eurasian sparrowhawk</name>
    <dbReference type="NCBI Taxonomy" id="211598"/>
    <lineage>
        <taxon>Eukaryota</taxon>
        <taxon>Metazoa</taxon>
        <taxon>Chordata</taxon>
        <taxon>Craniata</taxon>
        <taxon>Vertebrata</taxon>
        <taxon>Euteleostomi</taxon>
        <taxon>Archelosauria</taxon>
        <taxon>Archosauria</taxon>
        <taxon>Dinosauria</taxon>
        <taxon>Saurischia</taxon>
        <taxon>Theropoda</taxon>
        <taxon>Coelurosauria</taxon>
        <taxon>Aves</taxon>
        <taxon>Neognathae</taxon>
        <taxon>Neoaves</taxon>
        <taxon>Telluraves</taxon>
        <taxon>Accipitrimorphae</taxon>
        <taxon>Accipitriformes</taxon>
        <taxon>Accipitridae</taxon>
        <taxon>Accipitrinae</taxon>
        <taxon>Accipiter</taxon>
    </lineage>
</organism>
<keyword evidence="12 21" id="KW-0720">Serine protease</keyword>
<comment type="similarity">
    <text evidence="5">Belongs to the peptidase S8 family. Furin subfamily.</text>
</comment>
<dbReference type="InterPro" id="IPR000209">
    <property type="entry name" value="Peptidase_S8/S53_dom"/>
</dbReference>
<evidence type="ECO:0000256" key="22">
    <source>
        <dbReference type="SAM" id="MobiDB-lite"/>
    </source>
</evidence>
<dbReference type="SUPFAM" id="SSF54897">
    <property type="entry name" value="Protease propeptides/inhibitors"/>
    <property type="match status" value="1"/>
</dbReference>
<keyword evidence="9" id="KW-0165">Cleavage on pair of basic residues</keyword>
<dbReference type="PROSITE" id="PS51892">
    <property type="entry name" value="SUBTILASE"/>
    <property type="match status" value="1"/>
</dbReference>
<evidence type="ECO:0000259" key="24">
    <source>
        <dbReference type="PROSITE" id="PS51829"/>
    </source>
</evidence>
<proteinExistence type="inferred from homology"/>
<keyword evidence="11 21" id="KW-0378">Hydrolase</keyword>
<dbReference type="Gene3D" id="2.60.120.260">
    <property type="entry name" value="Galactose-binding domain-like"/>
    <property type="match status" value="1"/>
</dbReference>
<evidence type="ECO:0000256" key="15">
    <source>
        <dbReference type="ARBA" id="ARBA00023157"/>
    </source>
</evidence>
<feature type="region of interest" description="Disordered" evidence="22">
    <location>
        <begin position="558"/>
        <end position="584"/>
    </location>
</feature>
<dbReference type="Pfam" id="PF12177">
    <property type="entry name" value="Proho_convert"/>
    <property type="match status" value="1"/>
</dbReference>
<dbReference type="SUPFAM" id="SSF52743">
    <property type="entry name" value="Subtilisin-like"/>
    <property type="match status" value="1"/>
</dbReference>
<dbReference type="PRINTS" id="PR00723">
    <property type="entry name" value="SUBTILISIN"/>
</dbReference>
<keyword evidence="13" id="KW-0106">Calcium</keyword>
<comment type="subcellular location">
    <subcellularLocation>
        <location evidence="4">Cytoplasmic vesicle</location>
        <location evidence="4">Secretory vesicle</location>
    </subcellularLocation>
</comment>
<evidence type="ECO:0000256" key="3">
    <source>
        <dbReference type="ARBA" id="ARBA00002975"/>
    </source>
</evidence>
<comment type="catalytic activity">
    <reaction evidence="1">
        <text>Release of protein hormones, neuropeptides and renin from their precursors, generally by hydrolysis of -Lys-Arg-|- bonds.</text>
        <dbReference type="EC" id="3.4.21.93"/>
    </reaction>
</comment>
<reference evidence="25" key="2">
    <citation type="submission" date="2025-09" db="UniProtKB">
        <authorList>
            <consortium name="Ensembl"/>
        </authorList>
    </citation>
    <scope>IDENTIFICATION</scope>
</reference>
<dbReference type="InterPro" id="IPR023828">
    <property type="entry name" value="Peptidase_S8_Ser-AS"/>
</dbReference>
<keyword evidence="8 21" id="KW-0645">Protease</keyword>
<evidence type="ECO:0000256" key="23">
    <source>
        <dbReference type="SAM" id="SignalP"/>
    </source>
</evidence>
<dbReference type="InterPro" id="IPR032815">
    <property type="entry name" value="S8_pro-domain"/>
</dbReference>
<comment type="caution">
    <text evidence="20">Lacks conserved residue(s) required for the propagation of feature annotation.</text>
</comment>
<reference evidence="25" key="1">
    <citation type="submission" date="2025-08" db="UniProtKB">
        <authorList>
            <consortium name="Ensembl"/>
        </authorList>
    </citation>
    <scope>IDENTIFICATION</scope>
</reference>
<evidence type="ECO:0000256" key="16">
    <source>
        <dbReference type="ARBA" id="ARBA00023180"/>
    </source>
</evidence>
<dbReference type="PROSITE" id="PS00137">
    <property type="entry name" value="SUBTILASE_HIS"/>
    <property type="match status" value="1"/>
</dbReference>
<evidence type="ECO:0000256" key="21">
    <source>
        <dbReference type="RuleBase" id="RU003355"/>
    </source>
</evidence>
<protein>
    <recommendedName>
        <fullName evidence="7">Neuroendocrine convertase 1</fullName>
        <ecNumber evidence="6">3.4.21.93</ecNumber>
    </recommendedName>
    <alternativeName>
        <fullName evidence="18">Prohormone convertase 1</fullName>
    </alternativeName>
    <alternativeName>
        <fullName evidence="19">Proprotein convertase 1</fullName>
    </alternativeName>
</protein>
<name>A0A8B9M818_9AVES</name>
<dbReference type="Ensembl" id="ENSANIT00000004232.1">
    <property type="protein sequence ID" value="ENSANIP00000004096.1"/>
    <property type="gene ID" value="ENSANIG00000002679.1"/>
</dbReference>
<feature type="compositionally biased region" description="Basic and acidic residues" evidence="22">
    <location>
        <begin position="558"/>
        <end position="571"/>
    </location>
</feature>
<dbReference type="GO" id="GO:0004252">
    <property type="term" value="F:serine-type endopeptidase activity"/>
    <property type="evidence" value="ECO:0007669"/>
    <property type="project" value="UniProtKB-EC"/>
</dbReference>
<evidence type="ECO:0000256" key="5">
    <source>
        <dbReference type="ARBA" id="ARBA00005325"/>
    </source>
</evidence>
<feature type="signal peptide" evidence="23">
    <location>
        <begin position="1"/>
        <end position="27"/>
    </location>
</feature>
<keyword evidence="10 23" id="KW-0732">Signal</keyword>
<evidence type="ECO:0000256" key="12">
    <source>
        <dbReference type="ARBA" id="ARBA00022825"/>
    </source>
</evidence>
<dbReference type="PROSITE" id="PS51829">
    <property type="entry name" value="P_HOMO_B"/>
    <property type="match status" value="1"/>
</dbReference>
<dbReference type="SUPFAM" id="SSF49785">
    <property type="entry name" value="Galactose-binding domain-like"/>
    <property type="match status" value="1"/>
</dbReference>
<evidence type="ECO:0000256" key="6">
    <source>
        <dbReference type="ARBA" id="ARBA00013234"/>
    </source>
</evidence>
<dbReference type="InterPro" id="IPR008979">
    <property type="entry name" value="Galactose-bd-like_sf"/>
</dbReference>
<dbReference type="InterPro" id="IPR002884">
    <property type="entry name" value="P_dom"/>
</dbReference>
<sequence>MDGRRWSGRYAALTLLAACCLVGGGSAERQFLNEWAAEIPAGPEAAKAIAEELDYDLVGQIGSLKNHYLFRHKSHPRRSRRSAIHITKRLSDDERVSWAEQQYEKKRTKRATVRDSAENLFNDPMWNQQWYLQDTRITPSLPKLDLHVMPVWQKGITGKGVVITVLDDGLEWNHTDIYANYDPKASYDFNDNDHDPFPRYDPTNENKHGTRCAGEIAMQANNRKCGVGVAYNSKVGGIRMLDGIVTDAIEASSIGFNPEHVDIYSASWGPNDDGKTVEGPGRLAQKAFEYGIKQTSADLHNECTETHTGTSASAPLAAGIFALALEANPNLTWRDMQHLVVWTSEYDPLAGNPGWKKNGAGLMVNSRFGFGLLNANALVDLADPKRWKGVPEKRQCIVKDKSFEPRLLRANEEVIIEIPTKACKGQENSIASLEHVQLEATIEYSRRGDLHVTLVSPSGTSTVLLAERERDKSPNGFKNWDFMSVHTWGENPSGTWVLRITDVSRRIQNEGRIVNWKLILHGTATQPEHMKQPRVYTSYNAVQNDRRGVEKMTDFVEDHTTQENLSEKPKVTEGTSSSSDKAEDKIPSEAMLHLLQSAFSRQMAQKRLPKKTASEKLNIPYEHFYQALEKLNKPSQLRDSEESLYSDYVDLFYNAKPYKHRDDRLLQALVDIINEGN</sequence>
<evidence type="ECO:0000256" key="11">
    <source>
        <dbReference type="ARBA" id="ARBA00022801"/>
    </source>
</evidence>
<dbReference type="FunFam" id="2.60.120.260:FF:000054">
    <property type="entry name" value="Proprotein convertase subtilisin/kexin type 1"/>
    <property type="match status" value="1"/>
</dbReference>
<dbReference type="Pfam" id="PF00082">
    <property type="entry name" value="Peptidase_S8"/>
    <property type="match status" value="2"/>
</dbReference>
<dbReference type="Gene3D" id="3.40.50.200">
    <property type="entry name" value="Peptidase S8/S53 domain"/>
    <property type="match status" value="2"/>
</dbReference>
<dbReference type="InterPro" id="IPR022005">
    <property type="entry name" value="Proho_convert"/>
</dbReference>
<evidence type="ECO:0000256" key="19">
    <source>
        <dbReference type="ARBA" id="ARBA00032862"/>
    </source>
</evidence>
<keyword evidence="14" id="KW-0865">Zymogen</keyword>
<dbReference type="GO" id="GO:0016020">
    <property type="term" value="C:membrane"/>
    <property type="evidence" value="ECO:0007669"/>
    <property type="project" value="TreeGrafter"/>
</dbReference>
<dbReference type="GO" id="GO:0016486">
    <property type="term" value="P:peptide hormone processing"/>
    <property type="evidence" value="ECO:0007669"/>
    <property type="project" value="TreeGrafter"/>
</dbReference>
<dbReference type="PANTHER" id="PTHR42884">
    <property type="entry name" value="PROPROTEIN CONVERTASE SUBTILISIN/KEXIN-RELATED"/>
    <property type="match status" value="1"/>
</dbReference>
<evidence type="ECO:0000256" key="4">
    <source>
        <dbReference type="ARBA" id="ARBA00004398"/>
    </source>
</evidence>
<evidence type="ECO:0000256" key="1">
    <source>
        <dbReference type="ARBA" id="ARBA00000779"/>
    </source>
</evidence>
<keyword evidence="16" id="KW-0325">Glycoprotein</keyword>
<dbReference type="Gene3D" id="6.10.250.3320">
    <property type="match status" value="1"/>
</dbReference>
<feature type="domain" description="P/Homo B" evidence="24">
    <location>
        <begin position="389"/>
        <end position="526"/>
    </location>
</feature>
<dbReference type="InterPro" id="IPR015500">
    <property type="entry name" value="Peptidase_S8_subtilisin-rel"/>
</dbReference>
<evidence type="ECO:0000256" key="2">
    <source>
        <dbReference type="ARBA" id="ARBA00001913"/>
    </source>
</evidence>
<evidence type="ECO:0000256" key="18">
    <source>
        <dbReference type="ARBA" id="ARBA00031320"/>
    </source>
</evidence>
<evidence type="ECO:0000313" key="26">
    <source>
        <dbReference type="Proteomes" id="UP000694541"/>
    </source>
</evidence>
<dbReference type="FunFam" id="3.30.70.850:FF:000001">
    <property type="entry name" value="Proprotein convertase subtilisin/kexin type 5"/>
    <property type="match status" value="1"/>
</dbReference>
<dbReference type="InterPro" id="IPR036852">
    <property type="entry name" value="Peptidase_S8/S53_dom_sf"/>
</dbReference>
<dbReference type="GO" id="GO:0030133">
    <property type="term" value="C:transport vesicle"/>
    <property type="evidence" value="ECO:0007669"/>
    <property type="project" value="UniProtKB-SubCell"/>
</dbReference>
<dbReference type="Pfam" id="PF16470">
    <property type="entry name" value="S8_pro-domain"/>
    <property type="match status" value="1"/>
</dbReference>
<evidence type="ECO:0000256" key="7">
    <source>
        <dbReference type="ARBA" id="ARBA00015312"/>
    </source>
</evidence>
<evidence type="ECO:0000256" key="10">
    <source>
        <dbReference type="ARBA" id="ARBA00022729"/>
    </source>
</evidence>
<keyword evidence="15" id="KW-1015">Disulfide bond</keyword>
<comment type="cofactor">
    <cofactor evidence="2">
        <name>Ca(2+)</name>
        <dbReference type="ChEBI" id="CHEBI:29108"/>
    </cofactor>
</comment>
<keyword evidence="17" id="KW-0968">Cytoplasmic vesicle</keyword>
<dbReference type="InterPro" id="IPR034182">
    <property type="entry name" value="Kexin/furin"/>
</dbReference>
<evidence type="ECO:0000256" key="17">
    <source>
        <dbReference type="ARBA" id="ARBA00023329"/>
    </source>
</evidence>
<evidence type="ECO:0000256" key="8">
    <source>
        <dbReference type="ARBA" id="ARBA00022670"/>
    </source>
</evidence>